<dbReference type="Gene3D" id="3.30.420.10">
    <property type="entry name" value="Ribonuclease H-like superfamily/Ribonuclease H"/>
    <property type="match status" value="1"/>
</dbReference>
<dbReference type="AlphaFoldDB" id="A0A1M4WZQ9"/>
<feature type="domain" description="Integrase catalytic" evidence="2">
    <location>
        <begin position="133"/>
        <end position="296"/>
    </location>
</feature>
<dbReference type="InterPro" id="IPR025948">
    <property type="entry name" value="HTH-like_dom"/>
</dbReference>
<dbReference type="PANTHER" id="PTHR46889:SF5">
    <property type="entry name" value="INTEGRASE PROTEIN"/>
    <property type="match status" value="1"/>
</dbReference>
<dbReference type="Proteomes" id="UP000184245">
    <property type="component" value="Unassembled WGS sequence"/>
</dbReference>
<keyword evidence="4" id="KW-1185">Reference proteome</keyword>
<dbReference type="Pfam" id="PF13276">
    <property type="entry name" value="HTH_21"/>
    <property type="match status" value="1"/>
</dbReference>
<evidence type="ECO:0000313" key="4">
    <source>
        <dbReference type="Proteomes" id="UP000184245"/>
    </source>
</evidence>
<reference evidence="3 4" key="1">
    <citation type="submission" date="2016-11" db="EMBL/GenBank/DDBJ databases">
        <authorList>
            <person name="Jaros S."/>
            <person name="Januszkiewicz K."/>
            <person name="Wedrychowicz H."/>
        </authorList>
    </citation>
    <scope>NUCLEOTIDE SEQUENCE [LARGE SCALE GENOMIC DNA]</scope>
    <source>
        <strain evidence="3 4">DSM 17459</strain>
    </source>
</reference>
<evidence type="ECO:0000313" key="3">
    <source>
        <dbReference type="EMBL" id="SHE86738.1"/>
    </source>
</evidence>
<dbReference type="PROSITE" id="PS50994">
    <property type="entry name" value="INTEGRASE"/>
    <property type="match status" value="1"/>
</dbReference>
<dbReference type="GO" id="GO:0015074">
    <property type="term" value="P:DNA integration"/>
    <property type="evidence" value="ECO:0007669"/>
    <property type="project" value="InterPro"/>
</dbReference>
<dbReference type="PANTHER" id="PTHR46889">
    <property type="entry name" value="TRANSPOSASE INSF FOR INSERTION SEQUENCE IS3B-RELATED"/>
    <property type="match status" value="1"/>
</dbReference>
<proteinExistence type="predicted"/>
<accession>A0A1M4WZQ9</accession>
<dbReference type="STRING" id="1122155.SAMN02745158_01819"/>
<dbReference type="Pfam" id="PF13333">
    <property type="entry name" value="rve_2"/>
    <property type="match status" value="1"/>
</dbReference>
<dbReference type="InterPro" id="IPR036397">
    <property type="entry name" value="RNaseH_sf"/>
</dbReference>
<dbReference type="NCBIfam" id="NF033516">
    <property type="entry name" value="transpos_IS3"/>
    <property type="match status" value="1"/>
</dbReference>
<protein>
    <submittedName>
        <fullName evidence="3">Transposase InsO and inactivated derivatives</fullName>
    </submittedName>
</protein>
<evidence type="ECO:0000259" key="2">
    <source>
        <dbReference type="PROSITE" id="PS50994"/>
    </source>
</evidence>
<evidence type="ECO:0000256" key="1">
    <source>
        <dbReference type="ARBA" id="ARBA00002286"/>
    </source>
</evidence>
<organism evidence="3 4">
    <name type="scientific">Lactonifactor longoviformis DSM 17459</name>
    <dbReference type="NCBI Taxonomy" id="1122155"/>
    <lineage>
        <taxon>Bacteria</taxon>
        <taxon>Bacillati</taxon>
        <taxon>Bacillota</taxon>
        <taxon>Clostridia</taxon>
        <taxon>Eubacteriales</taxon>
        <taxon>Clostridiaceae</taxon>
        <taxon>Lactonifactor</taxon>
    </lineage>
</organism>
<name>A0A1M4WZQ9_9CLOT</name>
<sequence>MRIGKVRYGSKYLAVKHFYEDKKWSINWMCKQLGISRAGYYKWLHRDIPVQEQENQKLAELIKEYDERFRHILGYRRMASWINHFNHTCYSPKRVHRIMKKLNIHAVIRKKKKKYRASTPETTAENKLKREFYTEAPNQKWVTDVTEFKVPGKKKKLYLSAILDLYDRYPVSYVISCKNNNQLVFKTFDKAIAANPGARPLFHSDRGFQYTSRLFQRKLKEQKMEQSMTRVGHCIDNGPTEGFWGILKTEMYQMYEITDETSLRFAIKDYIRFYSKERPQDRYQCKSPLEVRIEALTSDEPTEYPIAKNKRIEKYKEKWCA</sequence>
<dbReference type="GO" id="GO:0003676">
    <property type="term" value="F:nucleic acid binding"/>
    <property type="evidence" value="ECO:0007669"/>
    <property type="project" value="InterPro"/>
</dbReference>
<dbReference type="InterPro" id="IPR012337">
    <property type="entry name" value="RNaseH-like_sf"/>
</dbReference>
<dbReference type="InterPro" id="IPR048020">
    <property type="entry name" value="Transpos_IS3"/>
</dbReference>
<comment type="function">
    <text evidence="1">Involved in the transposition of the insertion sequence.</text>
</comment>
<dbReference type="InterPro" id="IPR001584">
    <property type="entry name" value="Integrase_cat-core"/>
</dbReference>
<dbReference type="OrthoDB" id="9775203at2"/>
<gene>
    <name evidence="3" type="ORF">SAMN02745158_01819</name>
</gene>
<dbReference type="EMBL" id="FQVI01000007">
    <property type="protein sequence ID" value="SHE86738.1"/>
    <property type="molecule type" value="Genomic_DNA"/>
</dbReference>
<dbReference type="SUPFAM" id="SSF53098">
    <property type="entry name" value="Ribonuclease H-like"/>
    <property type="match status" value="1"/>
</dbReference>
<dbReference type="RefSeq" id="WP_072851078.1">
    <property type="nucleotide sequence ID" value="NZ_FQVI01000007.1"/>
</dbReference>
<dbReference type="Pfam" id="PF00665">
    <property type="entry name" value="rve"/>
    <property type="match status" value="1"/>
</dbReference>
<dbReference type="InterPro" id="IPR050900">
    <property type="entry name" value="Transposase_IS3/IS150/IS904"/>
</dbReference>